<dbReference type="STRING" id="1182541.W9XTR1"/>
<dbReference type="InterPro" id="IPR002168">
    <property type="entry name" value="Lipase_GDXG_HIS_AS"/>
</dbReference>
<reference evidence="4 5" key="1">
    <citation type="submission" date="2013-03" db="EMBL/GenBank/DDBJ databases">
        <title>The Genome Sequence of Capronia coronata CBS 617.96.</title>
        <authorList>
            <consortium name="The Broad Institute Genomics Platform"/>
            <person name="Cuomo C."/>
            <person name="de Hoog S."/>
            <person name="Gorbushina A."/>
            <person name="Walker B."/>
            <person name="Young S.K."/>
            <person name="Zeng Q."/>
            <person name="Gargeya S."/>
            <person name="Fitzgerald M."/>
            <person name="Haas B."/>
            <person name="Abouelleil A."/>
            <person name="Allen A.W."/>
            <person name="Alvarado L."/>
            <person name="Arachchi H.M."/>
            <person name="Berlin A.M."/>
            <person name="Chapman S.B."/>
            <person name="Gainer-Dewar J."/>
            <person name="Goldberg J."/>
            <person name="Griggs A."/>
            <person name="Gujja S."/>
            <person name="Hansen M."/>
            <person name="Howarth C."/>
            <person name="Imamovic A."/>
            <person name="Ireland A."/>
            <person name="Larimer J."/>
            <person name="McCowan C."/>
            <person name="Murphy C."/>
            <person name="Pearson M."/>
            <person name="Poon T.W."/>
            <person name="Priest M."/>
            <person name="Roberts A."/>
            <person name="Saif S."/>
            <person name="Shea T."/>
            <person name="Sisk P."/>
            <person name="Sykes S."/>
            <person name="Wortman J."/>
            <person name="Nusbaum C."/>
            <person name="Birren B."/>
        </authorList>
    </citation>
    <scope>NUCLEOTIDE SEQUENCE [LARGE SCALE GENOMIC DNA]</scope>
    <source>
        <strain evidence="4 5">CBS 617.96</strain>
    </source>
</reference>
<dbReference type="Gene3D" id="3.40.50.1820">
    <property type="entry name" value="alpha/beta hydrolase"/>
    <property type="match status" value="1"/>
</dbReference>
<name>W9XTR1_9EURO</name>
<evidence type="ECO:0000313" key="4">
    <source>
        <dbReference type="EMBL" id="EXJ83628.1"/>
    </source>
</evidence>
<dbReference type="Proteomes" id="UP000019484">
    <property type="component" value="Unassembled WGS sequence"/>
</dbReference>
<keyword evidence="5" id="KW-1185">Reference proteome</keyword>
<evidence type="ECO:0000256" key="2">
    <source>
        <dbReference type="ARBA" id="ARBA00022801"/>
    </source>
</evidence>
<dbReference type="PANTHER" id="PTHR48081:SF8">
    <property type="entry name" value="ALPHA_BETA HYDROLASE FOLD-3 DOMAIN-CONTAINING PROTEIN-RELATED"/>
    <property type="match status" value="1"/>
</dbReference>
<comment type="caution">
    <text evidence="4">The sequence shown here is derived from an EMBL/GenBank/DDBJ whole genome shotgun (WGS) entry which is preliminary data.</text>
</comment>
<dbReference type="InterPro" id="IPR013094">
    <property type="entry name" value="AB_hydrolase_3"/>
</dbReference>
<keyword evidence="2" id="KW-0378">Hydrolase</keyword>
<comment type="similarity">
    <text evidence="1">Belongs to the 'GDXG' lipolytic enzyme family.</text>
</comment>
<dbReference type="eggNOG" id="KOG1515">
    <property type="taxonomic scope" value="Eukaryota"/>
</dbReference>
<dbReference type="Pfam" id="PF07859">
    <property type="entry name" value="Abhydrolase_3"/>
    <property type="match status" value="1"/>
</dbReference>
<dbReference type="InterPro" id="IPR050300">
    <property type="entry name" value="GDXG_lipolytic_enzyme"/>
</dbReference>
<dbReference type="HOGENOM" id="CLU_012494_6_0_1"/>
<dbReference type="RefSeq" id="XP_007726314.1">
    <property type="nucleotide sequence ID" value="XM_007728124.1"/>
</dbReference>
<dbReference type="PROSITE" id="PS01173">
    <property type="entry name" value="LIPASE_GDXG_HIS"/>
    <property type="match status" value="1"/>
</dbReference>
<feature type="domain" description="Alpha/beta hydrolase fold-3" evidence="3">
    <location>
        <begin position="79"/>
        <end position="289"/>
    </location>
</feature>
<sequence length="321" mass="35472">MAAKHYLDPYNAAFAEAMSGEPSPHVLGYVKGHEALEGLQEQEPAYDIDVETFQVPWDDVSTNVVIFRPKSAPKPCPMVFYMHGGGWVLGSPKSFAPLMEDLARQSGAAMVFPDYSLAPGKQYPFQFEQLYAVLDHIARQPHKYNLLTDHIVLAGDSAGGHFVIALMQMCLERNLPAKIAQLVIFNPVTDTHIKMASYETFKNAPFLPVDTLDWMIDSFLPNKKDRENALTSPLTFASDQVLAKFPPTIIFLSEVDPLVDDGRAFGHRLQQAGVDCAIIKGEGQMHSYALVLPLRSKPTARAIVELAALKIRKALFPSTSS</sequence>
<evidence type="ECO:0000313" key="5">
    <source>
        <dbReference type="Proteomes" id="UP000019484"/>
    </source>
</evidence>
<proteinExistence type="inferred from homology"/>
<dbReference type="InterPro" id="IPR029058">
    <property type="entry name" value="AB_hydrolase_fold"/>
</dbReference>
<dbReference type="GO" id="GO:0016787">
    <property type="term" value="F:hydrolase activity"/>
    <property type="evidence" value="ECO:0007669"/>
    <property type="project" value="UniProtKB-KW"/>
</dbReference>
<evidence type="ECO:0000259" key="3">
    <source>
        <dbReference type="Pfam" id="PF07859"/>
    </source>
</evidence>
<dbReference type="EMBL" id="AMWN01000006">
    <property type="protein sequence ID" value="EXJ83628.1"/>
    <property type="molecule type" value="Genomic_DNA"/>
</dbReference>
<dbReference type="PANTHER" id="PTHR48081">
    <property type="entry name" value="AB HYDROLASE SUPERFAMILY PROTEIN C4A8.06C"/>
    <property type="match status" value="1"/>
</dbReference>
<dbReference type="OrthoDB" id="408631at2759"/>
<accession>W9XTR1</accession>
<organism evidence="4 5">
    <name type="scientific">Capronia coronata CBS 617.96</name>
    <dbReference type="NCBI Taxonomy" id="1182541"/>
    <lineage>
        <taxon>Eukaryota</taxon>
        <taxon>Fungi</taxon>
        <taxon>Dikarya</taxon>
        <taxon>Ascomycota</taxon>
        <taxon>Pezizomycotina</taxon>
        <taxon>Eurotiomycetes</taxon>
        <taxon>Chaetothyriomycetidae</taxon>
        <taxon>Chaetothyriales</taxon>
        <taxon>Herpotrichiellaceae</taxon>
        <taxon>Capronia</taxon>
    </lineage>
</organism>
<gene>
    <name evidence="4" type="ORF">A1O1_07252</name>
</gene>
<protein>
    <recommendedName>
        <fullName evidence="3">Alpha/beta hydrolase fold-3 domain-containing protein</fullName>
    </recommendedName>
</protein>
<dbReference type="AlphaFoldDB" id="W9XTR1"/>
<dbReference type="GeneID" id="19162113"/>
<dbReference type="SUPFAM" id="SSF53474">
    <property type="entry name" value="alpha/beta-Hydrolases"/>
    <property type="match status" value="1"/>
</dbReference>
<evidence type="ECO:0000256" key="1">
    <source>
        <dbReference type="ARBA" id="ARBA00010515"/>
    </source>
</evidence>